<comment type="caution">
    <text evidence="2">The sequence shown here is derived from an EMBL/GenBank/DDBJ whole genome shotgun (WGS) entry which is preliminary data.</text>
</comment>
<feature type="transmembrane region" description="Helical" evidence="1">
    <location>
        <begin position="7"/>
        <end position="26"/>
    </location>
</feature>
<name>A0ABT6DIW9_9BACT</name>
<dbReference type="EMBL" id="JANRMI010000002">
    <property type="protein sequence ID" value="MDG0815869.1"/>
    <property type="molecule type" value="Genomic_DNA"/>
</dbReference>
<evidence type="ECO:0000313" key="3">
    <source>
        <dbReference type="Proteomes" id="UP001152321"/>
    </source>
</evidence>
<keyword evidence="1" id="KW-0472">Membrane</keyword>
<organism evidence="2 3">
    <name type="scientific">Bdellovibrio svalbardensis</name>
    <dbReference type="NCBI Taxonomy" id="2972972"/>
    <lineage>
        <taxon>Bacteria</taxon>
        <taxon>Pseudomonadati</taxon>
        <taxon>Bdellovibrionota</taxon>
        <taxon>Bdellovibrionia</taxon>
        <taxon>Bdellovibrionales</taxon>
        <taxon>Pseudobdellovibrionaceae</taxon>
        <taxon>Bdellovibrio</taxon>
    </lineage>
</organism>
<dbReference type="Proteomes" id="UP001152321">
    <property type="component" value="Unassembled WGS sequence"/>
</dbReference>
<protein>
    <submittedName>
        <fullName evidence="2">Uncharacterized protein</fullName>
    </submittedName>
</protein>
<reference evidence="2" key="1">
    <citation type="submission" date="2022-08" db="EMBL/GenBank/DDBJ databases">
        <title>Novel Bdellovibrio Species Isolated from Svalbard: Designation Bdellovibrio svalbardensis.</title>
        <authorList>
            <person name="Mitchell R.J."/>
            <person name="Choi S.Y."/>
        </authorList>
    </citation>
    <scope>NUCLEOTIDE SEQUENCE</scope>
    <source>
        <strain evidence="2">PAP01</strain>
    </source>
</reference>
<dbReference type="RefSeq" id="WP_277577348.1">
    <property type="nucleotide sequence ID" value="NZ_JANRMI010000002.1"/>
</dbReference>
<keyword evidence="1" id="KW-1133">Transmembrane helix</keyword>
<accession>A0ABT6DIW9</accession>
<gene>
    <name evidence="2" type="ORF">NWE73_05820</name>
</gene>
<keyword evidence="1" id="KW-0812">Transmembrane</keyword>
<evidence type="ECO:0000256" key="1">
    <source>
        <dbReference type="SAM" id="Phobius"/>
    </source>
</evidence>
<sequence length="544" mass="61899">MQHPGRTFFAYTFCFLSFAAFGYYHMQFNTDVSVETVDMASNVEFETAAQCGDDRNYFEQDLKKMPSDFTKTRRDVDSSQPPRQCVTYIMKNFMPLDKVLEFRGTCDSFDKSTNAYLKGPQKFAKAACVTEPYVNSIYNSLVDVSDCFNIPLKELLPKLFNESGLHVNTLGRGGDAGVGQLTMGALKDDVFQEYDNAQNKQTERLTSYEWIVREMGKSTKPSCQRIKANKDAINIPLKVGTRLCSKEQLAEEEKNGVAKGALPCFAAFTYQNRCLFMNGHENPLRNLVAMAVLYKNNQRNLTGVEYIAGEDRLNSQVYVPGTPYGRHFGTKNFVERFRRLGISNPDQEVIRQIILSLGFNIGLSYPISFMDKYLDQRESLNLKLSSQDIDFQNTQTGDWAVFTNLGTFWQGLSGSDTEYRAALKSLEVSSKVKVGYKGLQDEYGKLRNKAQFEIARLPKNLTEDEMNKELQTIMLRYDPPRRAMLDQIYAKAGVLTLPEFFRIAQAKFVSGGSLKYLWALSEKYKELDRVLGRGVCTTPKYLKF</sequence>
<evidence type="ECO:0000313" key="2">
    <source>
        <dbReference type="EMBL" id="MDG0815869.1"/>
    </source>
</evidence>
<proteinExistence type="predicted"/>
<keyword evidence="3" id="KW-1185">Reference proteome</keyword>